<feature type="transmembrane region" description="Helical" evidence="18">
    <location>
        <begin position="100"/>
        <end position="120"/>
    </location>
</feature>
<evidence type="ECO:0000313" key="20">
    <source>
        <dbReference type="EMBL" id="QCI23979.1"/>
    </source>
</evidence>
<dbReference type="Gene3D" id="1.20.120.80">
    <property type="entry name" value="Cytochrome c oxidase, subunit III, four-helix bundle"/>
    <property type="match status" value="1"/>
</dbReference>
<evidence type="ECO:0000313" key="21">
    <source>
        <dbReference type="Proteomes" id="UP000298745"/>
    </source>
</evidence>
<feature type="domain" description="Heme-copper oxidase subunit III family profile" evidence="19">
    <location>
        <begin position="1"/>
        <end position="205"/>
    </location>
</feature>
<keyword evidence="11 18" id="KW-0472">Membrane</keyword>
<comment type="function">
    <text evidence="12">Cytochrome bo(3) ubiquinol terminal oxidase is the component of the aerobic respiratory chain of E.coli that predominates when cells are grown at high aeration. Has proton pump activity across the membrane in addition to electron transfer, pumping 2 protons/electron.</text>
</comment>
<dbReference type="NCBIfam" id="TIGR02842">
    <property type="entry name" value="CyoC"/>
    <property type="match status" value="1"/>
</dbReference>
<evidence type="ECO:0000256" key="3">
    <source>
        <dbReference type="ARBA" id="ARBA00011700"/>
    </source>
</evidence>
<dbReference type="AlphaFoldDB" id="A0A4D6Y4F7"/>
<evidence type="ECO:0000256" key="4">
    <source>
        <dbReference type="ARBA" id="ARBA00014687"/>
    </source>
</evidence>
<dbReference type="InterPro" id="IPR014206">
    <property type="entry name" value="Cyt_c_ubiqinol_oxidase_su3"/>
</dbReference>
<dbReference type="Pfam" id="PF00510">
    <property type="entry name" value="COX3"/>
    <property type="match status" value="1"/>
</dbReference>
<evidence type="ECO:0000256" key="13">
    <source>
        <dbReference type="ARBA" id="ARBA00030072"/>
    </source>
</evidence>
<evidence type="ECO:0000256" key="8">
    <source>
        <dbReference type="ARBA" id="ARBA00022982"/>
    </source>
</evidence>
<evidence type="ECO:0000256" key="17">
    <source>
        <dbReference type="RuleBase" id="RU003376"/>
    </source>
</evidence>
<keyword evidence="9 18" id="KW-1133">Transmembrane helix</keyword>
<dbReference type="FunFam" id="1.20.120.80:FF:000001">
    <property type="entry name" value="Cytochrome (Ubi)quinol oxidase subunit III"/>
    <property type="match status" value="1"/>
</dbReference>
<dbReference type="InterPro" id="IPR013833">
    <property type="entry name" value="Cyt_c_oxidase_su3_a-hlx"/>
</dbReference>
<dbReference type="SUPFAM" id="SSF81452">
    <property type="entry name" value="Cytochrome c oxidase subunit III-like"/>
    <property type="match status" value="1"/>
</dbReference>
<reference evidence="20 21" key="2">
    <citation type="submission" date="2019-05" db="EMBL/GenBank/DDBJ databases">
        <title>Genome evolution of the obligate endosymbiont Buchnera aphidicola.</title>
        <authorList>
            <person name="Moran N.A."/>
        </authorList>
    </citation>
    <scope>NUCLEOTIDE SEQUENCE [LARGE SCALE GENOMIC DNA]</scope>
    <source>
        <strain evidence="20 21">Msa</strain>
    </source>
</reference>
<dbReference type="GO" id="GO:0019646">
    <property type="term" value="P:aerobic electron transport chain"/>
    <property type="evidence" value="ECO:0007669"/>
    <property type="project" value="InterPro"/>
</dbReference>
<organism evidence="20 21">
    <name type="scientific">Buchnera aphidicola</name>
    <name type="common">Macrosiphoniella sanborni</name>
    <dbReference type="NCBI Taxonomy" id="1241865"/>
    <lineage>
        <taxon>Bacteria</taxon>
        <taxon>Pseudomonadati</taxon>
        <taxon>Pseudomonadota</taxon>
        <taxon>Gammaproteobacteria</taxon>
        <taxon>Enterobacterales</taxon>
        <taxon>Erwiniaceae</taxon>
        <taxon>Buchnera</taxon>
    </lineage>
</organism>
<keyword evidence="7 17" id="KW-0812">Transmembrane</keyword>
<dbReference type="EMBL" id="CP034864">
    <property type="protein sequence ID" value="QCI23979.1"/>
    <property type="molecule type" value="Genomic_DNA"/>
</dbReference>
<keyword evidence="6" id="KW-1003">Cell membrane</keyword>
<evidence type="ECO:0000256" key="12">
    <source>
        <dbReference type="ARBA" id="ARBA00025694"/>
    </source>
</evidence>
<keyword evidence="10" id="KW-0560">Oxidoreductase</keyword>
<protein>
    <recommendedName>
        <fullName evidence="4">Cytochrome bo(3) ubiquinol oxidase subunit 3</fullName>
    </recommendedName>
    <alternativeName>
        <fullName evidence="15">Cytochrome o ubiquinol oxidase subunit 3</fullName>
    </alternativeName>
    <alternativeName>
        <fullName evidence="13">Oxidase bo(3) subunit 3</fullName>
    </alternativeName>
    <alternativeName>
        <fullName evidence="16">Ubiquinol oxidase polypeptide III</fullName>
    </alternativeName>
    <alternativeName>
        <fullName evidence="14">Ubiquinol oxidase subunit 3</fullName>
    </alternativeName>
</protein>
<feature type="transmembrane region" description="Helical" evidence="18">
    <location>
        <begin position="175"/>
        <end position="202"/>
    </location>
</feature>
<evidence type="ECO:0000256" key="14">
    <source>
        <dbReference type="ARBA" id="ARBA00031884"/>
    </source>
</evidence>
<feature type="transmembrane region" description="Helical" evidence="18">
    <location>
        <begin position="140"/>
        <end position="163"/>
    </location>
</feature>
<dbReference type="GO" id="GO:0005886">
    <property type="term" value="C:plasma membrane"/>
    <property type="evidence" value="ECO:0007669"/>
    <property type="project" value="UniProtKB-SubCell"/>
</dbReference>
<evidence type="ECO:0000256" key="1">
    <source>
        <dbReference type="ARBA" id="ARBA00004651"/>
    </source>
</evidence>
<dbReference type="PROSITE" id="PS50253">
    <property type="entry name" value="COX3"/>
    <property type="match status" value="1"/>
</dbReference>
<name>A0A4D6Y4F7_9GAMM</name>
<dbReference type="PANTHER" id="PTHR11403">
    <property type="entry name" value="CYTOCHROME C OXIDASE SUBUNIT III"/>
    <property type="match status" value="1"/>
</dbReference>
<dbReference type="PANTHER" id="PTHR11403:SF2">
    <property type="entry name" value="CYTOCHROME BO(3) UBIQUINOL OXIDASE SUBUNIT 3"/>
    <property type="match status" value="1"/>
</dbReference>
<dbReference type="InterPro" id="IPR024791">
    <property type="entry name" value="Cyt_c/ubiquinol_Oxase_su3"/>
</dbReference>
<comment type="subcellular location">
    <subcellularLocation>
        <location evidence="1 17">Cell membrane</location>
        <topology evidence="1 17">Multi-pass membrane protein</topology>
    </subcellularLocation>
</comment>
<comment type="similarity">
    <text evidence="2 17">Belongs to the cytochrome c oxidase subunit 3 family.</text>
</comment>
<comment type="subunit">
    <text evidence="3">Heterooctamer of two A chains, two B chains, two C chains and two D chains.</text>
</comment>
<evidence type="ECO:0000256" key="15">
    <source>
        <dbReference type="ARBA" id="ARBA00032189"/>
    </source>
</evidence>
<dbReference type="InterPro" id="IPR035973">
    <property type="entry name" value="Cyt_c_oxidase_su3-like_sf"/>
</dbReference>
<proteinExistence type="inferred from homology"/>
<evidence type="ECO:0000256" key="10">
    <source>
        <dbReference type="ARBA" id="ARBA00023002"/>
    </source>
</evidence>
<evidence type="ECO:0000256" key="16">
    <source>
        <dbReference type="ARBA" id="ARBA00032717"/>
    </source>
</evidence>
<keyword evidence="5" id="KW-0813">Transport</keyword>
<evidence type="ECO:0000256" key="18">
    <source>
        <dbReference type="SAM" id="Phobius"/>
    </source>
</evidence>
<sequence length="206" mass="23905">MIKYENNNITSKVNFNGTLKKQLDNNKLFGLWIYLMSDCIIFAVLFAVYAIFSSNVTINLISNEIFNLSSVLLETFLLLLSSLSSGLIVIAMNKKKYQMLYCYLTITFILGFMFLCMEIYEFYELIKNNFSPDKHALFSIFFTLVGTHGVHIFFGLVLILSILYQLKNLGLTNTIYNRILCLSIFWHFLDIIWVCIFTFVYLNGSI</sequence>
<evidence type="ECO:0000256" key="5">
    <source>
        <dbReference type="ARBA" id="ARBA00022448"/>
    </source>
</evidence>
<gene>
    <name evidence="20" type="primary">cyoC</name>
    <name evidence="20" type="ORF">D9V74_02215</name>
</gene>
<feature type="transmembrane region" description="Helical" evidence="18">
    <location>
        <begin position="29"/>
        <end position="52"/>
    </location>
</feature>
<evidence type="ECO:0000259" key="19">
    <source>
        <dbReference type="PROSITE" id="PS50253"/>
    </source>
</evidence>
<feature type="transmembrane region" description="Helical" evidence="18">
    <location>
        <begin position="72"/>
        <end position="93"/>
    </location>
</feature>
<evidence type="ECO:0000256" key="9">
    <source>
        <dbReference type="ARBA" id="ARBA00022989"/>
    </source>
</evidence>
<evidence type="ECO:0000256" key="7">
    <source>
        <dbReference type="ARBA" id="ARBA00022692"/>
    </source>
</evidence>
<evidence type="ECO:0000256" key="11">
    <source>
        <dbReference type="ARBA" id="ARBA00023136"/>
    </source>
</evidence>
<dbReference type="GO" id="GO:0004129">
    <property type="term" value="F:cytochrome-c oxidase activity"/>
    <property type="evidence" value="ECO:0007669"/>
    <property type="project" value="InterPro"/>
</dbReference>
<evidence type="ECO:0000256" key="6">
    <source>
        <dbReference type="ARBA" id="ARBA00022475"/>
    </source>
</evidence>
<dbReference type="InterPro" id="IPR000298">
    <property type="entry name" value="Cyt_c_oxidase-like_su3"/>
</dbReference>
<evidence type="ECO:0000256" key="2">
    <source>
        <dbReference type="ARBA" id="ARBA00010581"/>
    </source>
</evidence>
<keyword evidence="8" id="KW-0249">Electron transport</keyword>
<dbReference type="RefSeq" id="WP_158362886.1">
    <property type="nucleotide sequence ID" value="NZ_CP034864.1"/>
</dbReference>
<dbReference type="OrthoDB" id="9810850at2"/>
<reference evidence="20 21" key="1">
    <citation type="submission" date="2018-12" db="EMBL/GenBank/DDBJ databases">
        <authorList>
            <person name="Chong R.A."/>
        </authorList>
    </citation>
    <scope>NUCLEOTIDE SEQUENCE [LARGE SCALE GENOMIC DNA]</scope>
    <source>
        <strain evidence="20 21">Msa</strain>
    </source>
</reference>
<dbReference type="GO" id="GO:0009486">
    <property type="term" value="F:cytochrome bo3 ubiquinol oxidase activity"/>
    <property type="evidence" value="ECO:0007669"/>
    <property type="project" value="InterPro"/>
</dbReference>
<accession>A0A4D6Y4F7</accession>
<dbReference type="Proteomes" id="UP000298745">
    <property type="component" value="Chromosome"/>
</dbReference>